<dbReference type="AlphaFoldDB" id="A0A1X7SU17"/>
<organism evidence="1">
    <name type="scientific">Amphimedon queenslandica</name>
    <name type="common">Sponge</name>
    <dbReference type="NCBI Taxonomy" id="400682"/>
    <lineage>
        <taxon>Eukaryota</taxon>
        <taxon>Metazoa</taxon>
        <taxon>Porifera</taxon>
        <taxon>Demospongiae</taxon>
        <taxon>Heteroscleromorpha</taxon>
        <taxon>Haplosclerida</taxon>
        <taxon>Niphatidae</taxon>
        <taxon>Amphimedon</taxon>
    </lineage>
</organism>
<name>A0A1X7SU17_AMPQE</name>
<proteinExistence type="predicted"/>
<sequence>MVIEFWKADVTLHQPICCLPPYNRLCDSIE</sequence>
<dbReference type="EnsemblMetazoa" id="Aqu2.1.05573_001">
    <property type="protein sequence ID" value="Aqu2.1.05573_001"/>
    <property type="gene ID" value="Aqu2.1.05573"/>
</dbReference>
<reference evidence="1" key="1">
    <citation type="submission" date="2017-05" db="UniProtKB">
        <authorList>
            <consortium name="EnsemblMetazoa"/>
        </authorList>
    </citation>
    <scope>IDENTIFICATION</scope>
</reference>
<dbReference type="InParanoid" id="A0A1X7SU17"/>
<evidence type="ECO:0000313" key="1">
    <source>
        <dbReference type="EnsemblMetazoa" id="Aqu2.1.05573_001"/>
    </source>
</evidence>
<protein>
    <submittedName>
        <fullName evidence="1">Uncharacterized protein</fullName>
    </submittedName>
</protein>
<accession>A0A1X7SU17</accession>